<dbReference type="EMBL" id="GBXM01032618">
    <property type="protein sequence ID" value="JAH75959.1"/>
    <property type="molecule type" value="Transcribed_RNA"/>
</dbReference>
<accession>A0A0E9VCW2</accession>
<proteinExistence type="predicted"/>
<protein>
    <submittedName>
        <fullName evidence="1">Uncharacterized protein</fullName>
    </submittedName>
</protein>
<reference evidence="1" key="2">
    <citation type="journal article" date="2015" name="Fish Shellfish Immunol.">
        <title>Early steps in the European eel (Anguilla anguilla)-Vibrio vulnificus interaction in the gills: Role of the RtxA13 toxin.</title>
        <authorList>
            <person name="Callol A."/>
            <person name="Pajuelo D."/>
            <person name="Ebbesson L."/>
            <person name="Teles M."/>
            <person name="MacKenzie S."/>
            <person name="Amaro C."/>
        </authorList>
    </citation>
    <scope>NUCLEOTIDE SEQUENCE</scope>
</reference>
<dbReference type="AlphaFoldDB" id="A0A0E9VCW2"/>
<organism evidence="1">
    <name type="scientific">Anguilla anguilla</name>
    <name type="common">European freshwater eel</name>
    <name type="synonym">Muraena anguilla</name>
    <dbReference type="NCBI Taxonomy" id="7936"/>
    <lineage>
        <taxon>Eukaryota</taxon>
        <taxon>Metazoa</taxon>
        <taxon>Chordata</taxon>
        <taxon>Craniata</taxon>
        <taxon>Vertebrata</taxon>
        <taxon>Euteleostomi</taxon>
        <taxon>Actinopterygii</taxon>
        <taxon>Neopterygii</taxon>
        <taxon>Teleostei</taxon>
        <taxon>Anguilliformes</taxon>
        <taxon>Anguillidae</taxon>
        <taxon>Anguilla</taxon>
    </lineage>
</organism>
<reference evidence="1" key="1">
    <citation type="submission" date="2014-11" db="EMBL/GenBank/DDBJ databases">
        <authorList>
            <person name="Amaro Gonzalez C."/>
        </authorList>
    </citation>
    <scope>NUCLEOTIDE SEQUENCE</scope>
</reference>
<name>A0A0E9VCW2_ANGAN</name>
<evidence type="ECO:0000313" key="1">
    <source>
        <dbReference type="EMBL" id="JAH75959.1"/>
    </source>
</evidence>
<sequence length="42" mass="4751">MLLRGDMDLPYRACSNYAEGKTEKHGYNVFEVASPNGLLVYK</sequence>